<keyword evidence="2" id="KW-1185">Reference proteome</keyword>
<protein>
    <submittedName>
        <fullName evidence="1">Uncharacterized protein</fullName>
    </submittedName>
</protein>
<gene>
    <name evidence="1" type="ORF">DES37_112163</name>
</gene>
<evidence type="ECO:0000313" key="1">
    <source>
        <dbReference type="EMBL" id="PWW05897.1"/>
    </source>
</evidence>
<dbReference type="EMBL" id="QGTS01000012">
    <property type="protein sequence ID" value="PWW05897.1"/>
    <property type="molecule type" value="Genomic_DNA"/>
</dbReference>
<dbReference type="AlphaFoldDB" id="A0A317PUI9"/>
<accession>A0A317PUI9</accession>
<evidence type="ECO:0000313" key="2">
    <source>
        <dbReference type="Proteomes" id="UP000246744"/>
    </source>
</evidence>
<sequence>MEAVKTFMMKQVKNVSLRTVRASVPEKNKDGEYEVLIDEQPTGITVPYCDIEAAVKVDADRYLLFLTNDTLFEEMLRIALIRHGEGVLDMLVVGAPYSTGIFEELDVQKTAVNFRFIGDTTWTVSIPDKPFFRIPFIGDPPCVWHSFTPKRYIRISANPPKWQ</sequence>
<dbReference type="Proteomes" id="UP000246744">
    <property type="component" value="Unassembled WGS sequence"/>
</dbReference>
<name>A0A317PUI9_9ENTR</name>
<dbReference type="RefSeq" id="WP_110027332.1">
    <property type="nucleotide sequence ID" value="NZ_QGTS01000012.1"/>
</dbReference>
<organism evidence="1 2">
    <name type="scientific">Mangrovibacter plantisponsor</name>
    <dbReference type="NCBI Taxonomy" id="451513"/>
    <lineage>
        <taxon>Bacteria</taxon>
        <taxon>Pseudomonadati</taxon>
        <taxon>Pseudomonadota</taxon>
        <taxon>Gammaproteobacteria</taxon>
        <taxon>Enterobacterales</taxon>
        <taxon>Enterobacteriaceae</taxon>
        <taxon>Mangrovibacter</taxon>
    </lineage>
</organism>
<dbReference type="OrthoDB" id="7065204at2"/>
<proteinExistence type="predicted"/>
<reference evidence="1 2" key="1">
    <citation type="submission" date="2018-05" db="EMBL/GenBank/DDBJ databases">
        <title>Genomic Encyclopedia of Type Strains, Phase IV (KMG-IV): sequencing the most valuable type-strain genomes for metagenomic binning, comparative biology and taxonomic classification.</title>
        <authorList>
            <person name="Goeker M."/>
        </authorList>
    </citation>
    <scope>NUCLEOTIDE SEQUENCE [LARGE SCALE GENOMIC DNA]</scope>
    <source>
        <strain evidence="1 2">DSM 19579</strain>
    </source>
</reference>
<comment type="caution">
    <text evidence="1">The sequence shown here is derived from an EMBL/GenBank/DDBJ whole genome shotgun (WGS) entry which is preliminary data.</text>
</comment>